<name>A0A4Z1IZL2_9HELO</name>
<sequence length="250" mass="27806">MPVQLGSGLEMTCLVLLNQTRGQVICVFSDSLGDEKRDNDNLLNHGSGFESVNVLSTVPSSATTQLIWTRKDSKEKSLARHHQHHHHHNHASTSTSASVINSDPATKGLTTKAVQSRTSKKYDHLHHESIGRLTCDRKEDSDAQHHHDHNASTTASTTSSTSRGQQQYEHHHYDNAFILASTSASTTSRSTTRSDQSSNSEIIFDPESQDEQLACVGSWMKEYDDSYVGNYLQEVDLSDTEKAEERERDG</sequence>
<evidence type="ECO:0000313" key="3">
    <source>
        <dbReference type="Proteomes" id="UP000297527"/>
    </source>
</evidence>
<dbReference type="Proteomes" id="UP000297527">
    <property type="component" value="Unassembled WGS sequence"/>
</dbReference>
<feature type="compositionally biased region" description="Low complexity" evidence="1">
    <location>
        <begin position="151"/>
        <end position="162"/>
    </location>
</feature>
<feature type="region of interest" description="Disordered" evidence="1">
    <location>
        <begin position="72"/>
        <end position="104"/>
    </location>
</feature>
<dbReference type="OrthoDB" id="3559198at2759"/>
<reference evidence="2 3" key="1">
    <citation type="submission" date="2017-12" db="EMBL/GenBank/DDBJ databases">
        <title>Comparative genomics of Botrytis spp.</title>
        <authorList>
            <person name="Valero-Jimenez C.A."/>
            <person name="Tapia P."/>
            <person name="Veloso J."/>
            <person name="Silva-Moreno E."/>
            <person name="Staats M."/>
            <person name="Valdes J.H."/>
            <person name="Van Kan J.A.L."/>
        </authorList>
    </citation>
    <scope>NUCLEOTIDE SEQUENCE [LARGE SCALE GENOMIC DNA]</scope>
    <source>
        <strain evidence="2 3">MUCL11595</strain>
    </source>
</reference>
<feature type="compositionally biased region" description="Polar residues" evidence="1">
    <location>
        <begin position="91"/>
        <end position="104"/>
    </location>
</feature>
<proteinExistence type="predicted"/>
<evidence type="ECO:0000313" key="2">
    <source>
        <dbReference type="EMBL" id="TGO62067.1"/>
    </source>
</evidence>
<feature type="region of interest" description="Disordered" evidence="1">
    <location>
        <begin position="137"/>
        <end position="167"/>
    </location>
</feature>
<dbReference type="EMBL" id="PQXN01000022">
    <property type="protein sequence ID" value="TGO62067.1"/>
    <property type="molecule type" value="Genomic_DNA"/>
</dbReference>
<gene>
    <name evidence="2" type="ORF">BCON_0022g00040</name>
</gene>
<accession>A0A4Z1IZL2</accession>
<keyword evidence="3" id="KW-1185">Reference proteome</keyword>
<organism evidence="2 3">
    <name type="scientific">Botryotinia convoluta</name>
    <dbReference type="NCBI Taxonomy" id="54673"/>
    <lineage>
        <taxon>Eukaryota</taxon>
        <taxon>Fungi</taxon>
        <taxon>Dikarya</taxon>
        <taxon>Ascomycota</taxon>
        <taxon>Pezizomycotina</taxon>
        <taxon>Leotiomycetes</taxon>
        <taxon>Helotiales</taxon>
        <taxon>Sclerotiniaceae</taxon>
        <taxon>Botryotinia</taxon>
    </lineage>
</organism>
<feature type="compositionally biased region" description="Low complexity" evidence="1">
    <location>
        <begin position="183"/>
        <end position="200"/>
    </location>
</feature>
<dbReference type="AlphaFoldDB" id="A0A4Z1IZL2"/>
<feature type="compositionally biased region" description="Basic residues" evidence="1">
    <location>
        <begin position="79"/>
        <end position="90"/>
    </location>
</feature>
<protein>
    <submittedName>
        <fullName evidence="2">Uncharacterized protein</fullName>
    </submittedName>
</protein>
<feature type="region of interest" description="Disordered" evidence="1">
    <location>
        <begin position="183"/>
        <end position="206"/>
    </location>
</feature>
<comment type="caution">
    <text evidence="2">The sequence shown here is derived from an EMBL/GenBank/DDBJ whole genome shotgun (WGS) entry which is preliminary data.</text>
</comment>
<evidence type="ECO:0000256" key="1">
    <source>
        <dbReference type="SAM" id="MobiDB-lite"/>
    </source>
</evidence>